<organism evidence="10 11">
    <name type="scientific">Sphingomonas trueperi</name>
    <dbReference type="NCBI Taxonomy" id="53317"/>
    <lineage>
        <taxon>Bacteria</taxon>
        <taxon>Pseudomonadati</taxon>
        <taxon>Pseudomonadota</taxon>
        <taxon>Alphaproteobacteria</taxon>
        <taxon>Sphingomonadales</taxon>
        <taxon>Sphingomonadaceae</taxon>
        <taxon>Sphingomonas</taxon>
    </lineage>
</organism>
<dbReference type="SUPFAM" id="SSF90123">
    <property type="entry name" value="ABC transporter transmembrane region"/>
    <property type="match status" value="1"/>
</dbReference>
<feature type="transmembrane region" description="Helical" evidence="7">
    <location>
        <begin position="147"/>
        <end position="175"/>
    </location>
</feature>
<dbReference type="PROSITE" id="PS50929">
    <property type="entry name" value="ABC_TM1F"/>
    <property type="match status" value="1"/>
</dbReference>
<sequence>MTKMTATGPQRPFAPMRDAVALCRRHLLAAAGFSALVNILYIVPTLYMLQVYDRVVPTQGVQTLAFLTLVLVFALACLSLLDRIRSRLLTRAGVVLNAALAPAVLDATIGRPELQVARSAVRELDALRAVLGGPAMLALFDAPWMPIYVGVCFLVHPLIGSMALAGGLLLAAIAWRNERATRTGMDHAQEVAAQTYAAQDAMLAAADSVRALGMRRALVARQLRKRETMLALQTESGFHAGSYFTATKFVRLALQSLALGLGAWLAVHNMISGGAIFASSFLIARALAPIELLIGSWKTLAQARGGYRDLDRLLATAISRPEPTRLPAPRGALAVEGVTVLNAARDGMVLNGVSFAVAPGEVVAIVGPSGSGKSTLMRAIVGAMPADRGAVRIDSAELGDWDPERLARHIGYLPQDSALFEGTIKENIARFEGELDTASEAIDTAAVAAAELVGARDLILRLPDGFDHRLALGGRGVSAGQAQRIALARAVYGDPALYVLDEPNAHLDSEGDAALNAAITRLKAAGKTILVVSHKLGVLPVVDKMLVLRDGRVELFGPRDEVLAKIAPPNVRRMVPAAQGGSAA</sequence>
<dbReference type="InterPro" id="IPR003439">
    <property type="entry name" value="ABC_transporter-like_ATP-bd"/>
</dbReference>
<evidence type="ECO:0000259" key="9">
    <source>
        <dbReference type="PROSITE" id="PS50929"/>
    </source>
</evidence>
<dbReference type="GO" id="GO:0005524">
    <property type="term" value="F:ATP binding"/>
    <property type="evidence" value="ECO:0007669"/>
    <property type="project" value="UniProtKB-KW"/>
</dbReference>
<feature type="transmembrane region" description="Helical" evidence="7">
    <location>
        <begin position="249"/>
        <end position="267"/>
    </location>
</feature>
<feature type="transmembrane region" description="Helical" evidence="7">
    <location>
        <begin position="61"/>
        <end position="81"/>
    </location>
</feature>
<dbReference type="Pfam" id="PF00005">
    <property type="entry name" value="ABC_tran"/>
    <property type="match status" value="1"/>
</dbReference>
<gene>
    <name evidence="10" type="ORF">GGR89_003882</name>
</gene>
<keyword evidence="11" id="KW-1185">Reference proteome</keyword>
<dbReference type="InterPro" id="IPR036640">
    <property type="entry name" value="ABC1_TM_sf"/>
</dbReference>
<evidence type="ECO:0000256" key="4">
    <source>
        <dbReference type="ARBA" id="ARBA00022840"/>
    </source>
</evidence>
<keyword evidence="6 7" id="KW-0472">Membrane</keyword>
<feature type="domain" description="ABC transmembrane type-1" evidence="9">
    <location>
        <begin position="28"/>
        <end position="302"/>
    </location>
</feature>
<dbReference type="EMBL" id="JAATJB010000016">
    <property type="protein sequence ID" value="NJB99538.1"/>
    <property type="molecule type" value="Genomic_DNA"/>
</dbReference>
<dbReference type="GO" id="GO:0034040">
    <property type="term" value="F:ATPase-coupled lipid transmembrane transporter activity"/>
    <property type="evidence" value="ECO:0007669"/>
    <property type="project" value="TreeGrafter"/>
</dbReference>
<dbReference type="InterPro" id="IPR027417">
    <property type="entry name" value="P-loop_NTPase"/>
</dbReference>
<reference evidence="10 11" key="1">
    <citation type="submission" date="2020-03" db="EMBL/GenBank/DDBJ databases">
        <title>Genomic Encyclopedia of Type Strains, Phase IV (KMG-IV): sequencing the most valuable type-strain genomes for metagenomic binning, comparative biology and taxonomic classification.</title>
        <authorList>
            <person name="Goeker M."/>
        </authorList>
    </citation>
    <scope>NUCLEOTIDE SEQUENCE [LARGE SCALE GENOMIC DNA]</scope>
    <source>
        <strain evidence="10 11">DSM 7225</strain>
    </source>
</reference>
<dbReference type="SUPFAM" id="SSF52540">
    <property type="entry name" value="P-loop containing nucleoside triphosphate hydrolases"/>
    <property type="match status" value="1"/>
</dbReference>
<dbReference type="Gene3D" id="3.40.50.300">
    <property type="entry name" value="P-loop containing nucleotide triphosphate hydrolases"/>
    <property type="match status" value="1"/>
</dbReference>
<dbReference type="PANTHER" id="PTHR24221:SF654">
    <property type="entry name" value="ATP-BINDING CASSETTE SUB-FAMILY B MEMBER 6"/>
    <property type="match status" value="1"/>
</dbReference>
<dbReference type="GO" id="GO:0030253">
    <property type="term" value="P:protein secretion by the type I secretion system"/>
    <property type="evidence" value="ECO:0007669"/>
    <property type="project" value="InterPro"/>
</dbReference>
<dbReference type="RefSeq" id="WP_425338781.1">
    <property type="nucleotide sequence ID" value="NZ_BAAADY010000024.1"/>
</dbReference>
<dbReference type="GO" id="GO:0005886">
    <property type="term" value="C:plasma membrane"/>
    <property type="evidence" value="ECO:0007669"/>
    <property type="project" value="UniProtKB-SubCell"/>
</dbReference>
<dbReference type="PANTHER" id="PTHR24221">
    <property type="entry name" value="ATP-BINDING CASSETTE SUB-FAMILY B"/>
    <property type="match status" value="1"/>
</dbReference>
<dbReference type="InterPro" id="IPR011527">
    <property type="entry name" value="ABC1_TM_dom"/>
</dbReference>
<evidence type="ECO:0000313" key="11">
    <source>
        <dbReference type="Proteomes" id="UP000531251"/>
    </source>
</evidence>
<evidence type="ECO:0000259" key="8">
    <source>
        <dbReference type="PROSITE" id="PS50893"/>
    </source>
</evidence>
<dbReference type="Proteomes" id="UP000531251">
    <property type="component" value="Unassembled WGS sequence"/>
</dbReference>
<keyword evidence="5 7" id="KW-1133">Transmembrane helix</keyword>
<evidence type="ECO:0000256" key="5">
    <source>
        <dbReference type="ARBA" id="ARBA00022989"/>
    </source>
</evidence>
<dbReference type="GO" id="GO:0030256">
    <property type="term" value="C:type I protein secretion system complex"/>
    <property type="evidence" value="ECO:0007669"/>
    <property type="project" value="InterPro"/>
</dbReference>
<evidence type="ECO:0000256" key="3">
    <source>
        <dbReference type="ARBA" id="ARBA00022741"/>
    </source>
</evidence>
<evidence type="ECO:0000313" key="10">
    <source>
        <dbReference type="EMBL" id="NJB99538.1"/>
    </source>
</evidence>
<dbReference type="AlphaFoldDB" id="A0A7X5Y2P3"/>
<dbReference type="Gene3D" id="1.20.1560.10">
    <property type="entry name" value="ABC transporter type 1, transmembrane domain"/>
    <property type="match status" value="1"/>
</dbReference>
<feature type="transmembrane region" description="Helical" evidence="7">
    <location>
        <begin position="27"/>
        <end position="49"/>
    </location>
</feature>
<dbReference type="InterPro" id="IPR017871">
    <property type="entry name" value="ABC_transporter-like_CS"/>
</dbReference>
<keyword evidence="4 10" id="KW-0067">ATP-binding</keyword>
<evidence type="ECO:0000256" key="7">
    <source>
        <dbReference type="SAM" id="Phobius"/>
    </source>
</evidence>
<dbReference type="SMART" id="SM00382">
    <property type="entry name" value="AAA"/>
    <property type="match status" value="1"/>
</dbReference>
<comment type="subcellular location">
    <subcellularLocation>
        <location evidence="1">Cell membrane</location>
        <topology evidence="1">Multi-pass membrane protein</topology>
    </subcellularLocation>
</comment>
<comment type="caution">
    <text evidence="10">The sequence shown here is derived from an EMBL/GenBank/DDBJ whole genome shotgun (WGS) entry which is preliminary data.</text>
</comment>
<evidence type="ECO:0000256" key="1">
    <source>
        <dbReference type="ARBA" id="ARBA00004651"/>
    </source>
</evidence>
<feature type="domain" description="ABC transporter" evidence="8">
    <location>
        <begin position="333"/>
        <end position="575"/>
    </location>
</feature>
<accession>A0A7X5Y2P3</accession>
<proteinExistence type="predicted"/>
<dbReference type="InterPro" id="IPR039421">
    <property type="entry name" value="Type_1_exporter"/>
</dbReference>
<dbReference type="InterPro" id="IPR010128">
    <property type="entry name" value="ATPase_T1SS_PrtD-like"/>
</dbReference>
<keyword evidence="3" id="KW-0547">Nucleotide-binding</keyword>
<dbReference type="NCBIfam" id="TIGR01842">
    <property type="entry name" value="type_I_sec_PrtD"/>
    <property type="match status" value="1"/>
</dbReference>
<evidence type="ECO:0000256" key="2">
    <source>
        <dbReference type="ARBA" id="ARBA00022692"/>
    </source>
</evidence>
<name>A0A7X5Y2P3_9SPHN</name>
<dbReference type="InterPro" id="IPR003593">
    <property type="entry name" value="AAA+_ATPase"/>
</dbReference>
<protein>
    <submittedName>
        <fullName evidence="10">ATP-binding cassette subfamily C protein</fullName>
    </submittedName>
</protein>
<dbReference type="PROSITE" id="PS50893">
    <property type="entry name" value="ABC_TRANSPORTER_2"/>
    <property type="match status" value="1"/>
</dbReference>
<dbReference type="GO" id="GO:0140359">
    <property type="term" value="F:ABC-type transporter activity"/>
    <property type="evidence" value="ECO:0007669"/>
    <property type="project" value="InterPro"/>
</dbReference>
<keyword evidence="2 7" id="KW-0812">Transmembrane</keyword>
<dbReference type="GO" id="GO:0016887">
    <property type="term" value="F:ATP hydrolysis activity"/>
    <property type="evidence" value="ECO:0007669"/>
    <property type="project" value="InterPro"/>
</dbReference>
<dbReference type="PROSITE" id="PS00211">
    <property type="entry name" value="ABC_TRANSPORTER_1"/>
    <property type="match status" value="1"/>
</dbReference>
<evidence type="ECO:0000256" key="6">
    <source>
        <dbReference type="ARBA" id="ARBA00023136"/>
    </source>
</evidence>